<evidence type="ECO:0000313" key="3">
    <source>
        <dbReference type="EMBL" id="KPQ12258.1"/>
    </source>
</evidence>
<dbReference type="Pfam" id="PF07331">
    <property type="entry name" value="TctB"/>
    <property type="match status" value="1"/>
</dbReference>
<feature type="domain" description="DUF1468" evidence="2">
    <location>
        <begin position="8"/>
        <end position="142"/>
    </location>
</feature>
<keyword evidence="1" id="KW-0472">Membrane</keyword>
<dbReference type="AlphaFoldDB" id="A0A0N8KET8"/>
<evidence type="ECO:0000256" key="1">
    <source>
        <dbReference type="SAM" id="Phobius"/>
    </source>
</evidence>
<dbReference type="RefSeq" id="WP_083204255.1">
    <property type="nucleotide sequence ID" value="NZ_FMBM01000001.1"/>
</dbReference>
<dbReference type="InterPro" id="IPR009936">
    <property type="entry name" value="DUF1468"/>
</dbReference>
<feature type="transmembrane region" description="Helical" evidence="1">
    <location>
        <begin position="6"/>
        <end position="24"/>
    </location>
</feature>
<accession>A0A0N8KET8</accession>
<comment type="caution">
    <text evidence="3">The sequence shown here is derived from an EMBL/GenBank/DDBJ whole genome shotgun (WGS) entry which is preliminary data.</text>
</comment>
<gene>
    <name evidence="4" type="ORF">GA0071312_0590</name>
    <name evidence="3" type="ORF">HLUCCO17_03570</name>
</gene>
<reference evidence="3 5" key="1">
    <citation type="submission" date="2015-09" db="EMBL/GenBank/DDBJ databases">
        <title>Identification and resolution of microdiversity through metagenomic sequencing of parallel consortia.</title>
        <authorList>
            <person name="Nelson W.C."/>
            <person name="Romine M.F."/>
            <person name="Lindemann S.R."/>
        </authorList>
    </citation>
    <scope>NUCLEOTIDE SEQUENCE [LARGE SCALE GENOMIC DNA]</scope>
    <source>
        <strain evidence="3">HL-109</strain>
    </source>
</reference>
<protein>
    <submittedName>
        <fullName evidence="3">TTT family transport system small permease component</fullName>
    </submittedName>
    <submittedName>
        <fullName evidence="4">Tripartite tricarboxylate transporter TctB family protein</fullName>
    </submittedName>
</protein>
<proteinExistence type="predicted"/>
<feature type="transmembrane region" description="Helical" evidence="1">
    <location>
        <begin position="77"/>
        <end position="108"/>
    </location>
</feature>
<dbReference type="STRING" id="1653334.GA0071312_0590"/>
<sequence length="149" mass="15823">MILRQNRLAGMVIACIGAAVLLYAQRYGFGTVARIGPGFFPQMLSALLVLLGILVFFVPDAEDAGGVTLSWSEVRAFVFSIASVILIALLIRPAGVIPASFIAALVASFAHRDATLLQRLSLSVTVATIAAAIFVYALGMNLRLFGRLL</sequence>
<dbReference type="EMBL" id="LJSX01000003">
    <property type="protein sequence ID" value="KPQ12258.1"/>
    <property type="molecule type" value="Genomic_DNA"/>
</dbReference>
<organism evidence="3 5">
    <name type="scientific">Saliniramus fredricksonii</name>
    <dbReference type="NCBI Taxonomy" id="1653334"/>
    <lineage>
        <taxon>Bacteria</taxon>
        <taxon>Pseudomonadati</taxon>
        <taxon>Pseudomonadota</taxon>
        <taxon>Alphaproteobacteria</taxon>
        <taxon>Hyphomicrobiales</taxon>
        <taxon>Salinarimonadaceae</taxon>
        <taxon>Saliniramus</taxon>
    </lineage>
</organism>
<dbReference type="EMBL" id="FMBM01000001">
    <property type="protein sequence ID" value="SCC78961.1"/>
    <property type="molecule type" value="Genomic_DNA"/>
</dbReference>
<dbReference type="Proteomes" id="UP000050497">
    <property type="component" value="Unassembled WGS sequence"/>
</dbReference>
<keyword evidence="1" id="KW-1133">Transmembrane helix</keyword>
<reference evidence="4 6" key="2">
    <citation type="submission" date="2016-08" db="EMBL/GenBank/DDBJ databases">
        <authorList>
            <person name="Varghese N."/>
            <person name="Submissions Spin"/>
        </authorList>
    </citation>
    <scope>NUCLEOTIDE SEQUENCE [LARGE SCALE GENOMIC DNA]</scope>
    <source>
        <strain evidence="4 6">HL-109</strain>
    </source>
</reference>
<dbReference type="Proteomes" id="UP000182800">
    <property type="component" value="Unassembled WGS sequence"/>
</dbReference>
<evidence type="ECO:0000259" key="2">
    <source>
        <dbReference type="Pfam" id="PF07331"/>
    </source>
</evidence>
<evidence type="ECO:0000313" key="5">
    <source>
        <dbReference type="Proteomes" id="UP000050497"/>
    </source>
</evidence>
<keyword evidence="6" id="KW-1185">Reference proteome</keyword>
<keyword evidence="1" id="KW-0812">Transmembrane</keyword>
<name>A0A0N8KET8_9HYPH</name>
<evidence type="ECO:0000313" key="4">
    <source>
        <dbReference type="EMBL" id="SCC78961.1"/>
    </source>
</evidence>
<feature type="transmembrane region" description="Helical" evidence="1">
    <location>
        <begin position="36"/>
        <end position="57"/>
    </location>
</feature>
<feature type="transmembrane region" description="Helical" evidence="1">
    <location>
        <begin position="120"/>
        <end position="139"/>
    </location>
</feature>
<dbReference type="OrthoDB" id="5186924at2"/>
<evidence type="ECO:0000313" key="6">
    <source>
        <dbReference type="Proteomes" id="UP000182800"/>
    </source>
</evidence>